<proteinExistence type="predicted"/>
<dbReference type="Proteomes" id="UP000190188">
    <property type="component" value="Unassembled WGS sequence"/>
</dbReference>
<dbReference type="EMBL" id="MSZX01000002">
    <property type="protein sequence ID" value="OPA80324.1"/>
    <property type="molecule type" value="Genomic_DNA"/>
</dbReference>
<gene>
    <name evidence="2" type="ORF">BVG16_06210</name>
</gene>
<dbReference type="STRING" id="1324314.BVG16_06210"/>
<protein>
    <submittedName>
        <fullName evidence="2">Non-ribosomal peptide synthetase module</fullName>
    </submittedName>
</protein>
<keyword evidence="3" id="KW-1185">Reference proteome</keyword>
<dbReference type="RefSeq" id="WP_078497674.1">
    <property type="nucleotide sequence ID" value="NZ_MSZX01000002.1"/>
</dbReference>
<sequence length="195" mass="22608">MGQRLATEYVKASLQLTEAEMSKFVHSFEEQEIHSYVMVLDNGNQEVVLEDGAGEEIRLPFQRKATTYVCETSCRLVKPKLTNAMRKAVSAFKGDAIVNRIYTGYTMEYWYKQGKVSKIVEHVDGHDRLVFEYKDTVGQLQQLFRERQVERQIEQIQSEINALLDARNRSEYTEQIAEIDAQLKNCTQQLFILEA</sequence>
<evidence type="ECO:0000256" key="1">
    <source>
        <dbReference type="SAM" id="Coils"/>
    </source>
</evidence>
<name>A0A1T2XKF5_9BACL</name>
<keyword evidence="1" id="KW-0175">Coiled coil</keyword>
<organism evidence="2 3">
    <name type="scientific">Paenibacillus selenitireducens</name>
    <dbReference type="NCBI Taxonomy" id="1324314"/>
    <lineage>
        <taxon>Bacteria</taxon>
        <taxon>Bacillati</taxon>
        <taxon>Bacillota</taxon>
        <taxon>Bacilli</taxon>
        <taxon>Bacillales</taxon>
        <taxon>Paenibacillaceae</taxon>
        <taxon>Paenibacillus</taxon>
    </lineage>
</organism>
<feature type="coiled-coil region" evidence="1">
    <location>
        <begin position="146"/>
        <end position="189"/>
    </location>
</feature>
<comment type="caution">
    <text evidence="2">The sequence shown here is derived from an EMBL/GenBank/DDBJ whole genome shotgun (WGS) entry which is preliminary data.</text>
</comment>
<accession>A0A1T2XKF5</accession>
<dbReference type="OrthoDB" id="2880119at2"/>
<dbReference type="AlphaFoldDB" id="A0A1T2XKF5"/>
<reference evidence="2 3" key="1">
    <citation type="submission" date="2017-01" db="EMBL/GenBank/DDBJ databases">
        <title>Genome analysis of Paenibacillus selenitrireducens ES3-24.</title>
        <authorList>
            <person name="Xu D."/>
            <person name="Yao R."/>
            <person name="Zheng S."/>
        </authorList>
    </citation>
    <scope>NUCLEOTIDE SEQUENCE [LARGE SCALE GENOMIC DNA]</scope>
    <source>
        <strain evidence="2 3">ES3-24</strain>
    </source>
</reference>
<evidence type="ECO:0000313" key="2">
    <source>
        <dbReference type="EMBL" id="OPA80324.1"/>
    </source>
</evidence>
<evidence type="ECO:0000313" key="3">
    <source>
        <dbReference type="Proteomes" id="UP000190188"/>
    </source>
</evidence>